<dbReference type="AlphaFoldDB" id="A0A4U9RRM3"/>
<name>A0A4U9RRM3_HATHI</name>
<organism evidence="2 3">
    <name type="scientific">Hathewaya histolytica</name>
    <name type="common">Clostridium histolyticum</name>
    <dbReference type="NCBI Taxonomy" id="1498"/>
    <lineage>
        <taxon>Bacteria</taxon>
        <taxon>Bacillati</taxon>
        <taxon>Bacillota</taxon>
        <taxon>Clostridia</taxon>
        <taxon>Eubacteriales</taxon>
        <taxon>Clostridiaceae</taxon>
        <taxon>Hathewaya</taxon>
    </lineage>
</organism>
<dbReference type="EMBL" id="LR590481">
    <property type="protein sequence ID" value="VTQ94246.1"/>
    <property type="molecule type" value="Genomic_DNA"/>
</dbReference>
<dbReference type="InterPro" id="IPR049971">
    <property type="entry name" value="CLC_0170-like"/>
</dbReference>
<dbReference type="NCBIfam" id="NF042414">
    <property type="entry name" value="CLC_0170_fam"/>
    <property type="match status" value="1"/>
</dbReference>
<keyword evidence="1" id="KW-0472">Membrane</keyword>
<evidence type="ECO:0000313" key="3">
    <source>
        <dbReference type="Proteomes" id="UP000308489"/>
    </source>
</evidence>
<accession>A0A4U9RRM3</accession>
<keyword evidence="1" id="KW-0812">Transmembrane</keyword>
<protein>
    <submittedName>
        <fullName evidence="2">Uncharacterized protein</fullName>
    </submittedName>
</protein>
<evidence type="ECO:0000256" key="1">
    <source>
        <dbReference type="SAM" id="Phobius"/>
    </source>
</evidence>
<keyword evidence="1" id="KW-1133">Transmembrane helix</keyword>
<sequence>MEYFELFDKYFFILVLIDGLILTQIDVRTFKKIKDHTAEKRARILGYSLIIIGFILFLIRELA</sequence>
<dbReference type="Proteomes" id="UP000308489">
    <property type="component" value="Chromosome 1"/>
</dbReference>
<dbReference type="RefSeq" id="WP_138210830.1">
    <property type="nucleotide sequence ID" value="NZ_CBCRUQ010000002.1"/>
</dbReference>
<keyword evidence="3" id="KW-1185">Reference proteome</keyword>
<gene>
    <name evidence="2" type="ORF">NCTC503_02289</name>
</gene>
<dbReference type="KEGG" id="hhw:NCTC503_02289"/>
<dbReference type="OrthoDB" id="1928377at2"/>
<feature type="transmembrane region" description="Helical" evidence="1">
    <location>
        <begin position="44"/>
        <end position="60"/>
    </location>
</feature>
<reference evidence="2 3" key="1">
    <citation type="submission" date="2019-05" db="EMBL/GenBank/DDBJ databases">
        <authorList>
            <consortium name="Pathogen Informatics"/>
        </authorList>
    </citation>
    <scope>NUCLEOTIDE SEQUENCE [LARGE SCALE GENOMIC DNA]</scope>
    <source>
        <strain evidence="2 3">NCTC503</strain>
    </source>
</reference>
<proteinExistence type="predicted"/>
<evidence type="ECO:0000313" key="2">
    <source>
        <dbReference type="EMBL" id="VTQ94246.1"/>
    </source>
</evidence>
<feature type="transmembrane region" description="Helical" evidence="1">
    <location>
        <begin position="6"/>
        <end position="23"/>
    </location>
</feature>